<feature type="compositionally biased region" description="Low complexity" evidence="1">
    <location>
        <begin position="24"/>
        <end position="39"/>
    </location>
</feature>
<gene>
    <name evidence="3" type="ORF">CLOSTHATH_05968</name>
</gene>
<feature type="transmembrane region" description="Helical" evidence="2">
    <location>
        <begin position="179"/>
        <end position="202"/>
    </location>
</feature>
<keyword evidence="2" id="KW-0812">Transmembrane</keyword>
<evidence type="ECO:0000313" key="3">
    <source>
        <dbReference type="EMBL" id="EFC95847.1"/>
    </source>
</evidence>
<name>D3AQR2_9FIRM</name>
<reference evidence="3 4" key="1">
    <citation type="submission" date="2010-01" db="EMBL/GenBank/DDBJ databases">
        <authorList>
            <person name="Weinstock G."/>
            <person name="Sodergren E."/>
            <person name="Clifton S."/>
            <person name="Fulton L."/>
            <person name="Fulton B."/>
            <person name="Courtney L."/>
            <person name="Fronick C."/>
            <person name="Harrison M."/>
            <person name="Strong C."/>
            <person name="Farmer C."/>
            <person name="Delahaunty K."/>
            <person name="Markovic C."/>
            <person name="Hall O."/>
            <person name="Minx P."/>
            <person name="Tomlinson C."/>
            <person name="Mitreva M."/>
            <person name="Nelson J."/>
            <person name="Hou S."/>
            <person name="Wollam A."/>
            <person name="Pepin K.H."/>
            <person name="Johnson M."/>
            <person name="Bhonagiri V."/>
            <person name="Nash W.E."/>
            <person name="Warren W."/>
            <person name="Chinwalla A."/>
            <person name="Mardis E.R."/>
            <person name="Wilson R.K."/>
        </authorList>
    </citation>
    <scope>NUCLEOTIDE SEQUENCE [LARGE SCALE GENOMIC DNA]</scope>
    <source>
        <strain evidence="3 4">DSM 13479</strain>
    </source>
</reference>
<dbReference type="GeneID" id="93149326"/>
<evidence type="ECO:0000256" key="1">
    <source>
        <dbReference type="SAM" id="MobiDB-lite"/>
    </source>
</evidence>
<feature type="region of interest" description="Disordered" evidence="1">
    <location>
        <begin position="1"/>
        <end position="69"/>
    </location>
</feature>
<proteinExistence type="predicted"/>
<dbReference type="AlphaFoldDB" id="D3AQR2"/>
<comment type="caution">
    <text evidence="3">The sequence shown here is derived from an EMBL/GenBank/DDBJ whole genome shotgun (WGS) entry which is preliminary data.</text>
</comment>
<accession>D3AQR2</accession>
<protein>
    <recommendedName>
        <fullName evidence="5">DUF4190 domain-containing protein</fullName>
    </recommendedName>
</protein>
<feature type="transmembrane region" description="Helical" evidence="2">
    <location>
        <begin position="134"/>
        <end position="167"/>
    </location>
</feature>
<sequence>MEDDRQYEYDGPDSEREPVHEEPAAMGEKPAAAGGAAAGRCEEPGGGIGQGFDEMERYPDQYSRQPEEWTQAGYQQEENYQAGYRQEENYQNEYGQNGYGQNGYQQQTGYYRDEYRQAVNSGYKQPQRQSSMALASLIMGIIGIVTSCCCYGGLIFGSLGILFALLSKAGDTMEGYARAGLITSVIGLFLAAMALIFVFGIMSSSLLSGGVY</sequence>
<feature type="compositionally biased region" description="Basic and acidic residues" evidence="1">
    <location>
        <begin position="1"/>
        <end position="23"/>
    </location>
</feature>
<dbReference type="RefSeq" id="WP_006776384.1">
    <property type="nucleotide sequence ID" value="NZ_GG667790.1"/>
</dbReference>
<keyword evidence="2" id="KW-0472">Membrane</keyword>
<dbReference type="HOGENOM" id="CLU_089600_0_0_9"/>
<evidence type="ECO:0000256" key="2">
    <source>
        <dbReference type="SAM" id="Phobius"/>
    </source>
</evidence>
<evidence type="ECO:0000313" key="4">
    <source>
        <dbReference type="Proteomes" id="UP000004968"/>
    </source>
</evidence>
<organism evidence="3 4">
    <name type="scientific">Hungatella hathewayi DSM 13479</name>
    <dbReference type="NCBI Taxonomy" id="566550"/>
    <lineage>
        <taxon>Bacteria</taxon>
        <taxon>Bacillati</taxon>
        <taxon>Bacillota</taxon>
        <taxon>Clostridia</taxon>
        <taxon>Lachnospirales</taxon>
        <taxon>Lachnospiraceae</taxon>
        <taxon>Hungatella</taxon>
    </lineage>
</organism>
<evidence type="ECO:0008006" key="5">
    <source>
        <dbReference type="Google" id="ProtNLM"/>
    </source>
</evidence>
<dbReference type="Proteomes" id="UP000004968">
    <property type="component" value="Unassembled WGS sequence"/>
</dbReference>
<dbReference type="EMBL" id="ACIO01000668">
    <property type="protein sequence ID" value="EFC95847.1"/>
    <property type="molecule type" value="Genomic_DNA"/>
</dbReference>
<keyword evidence="2" id="KW-1133">Transmembrane helix</keyword>